<dbReference type="InterPro" id="IPR011990">
    <property type="entry name" value="TPR-like_helical_dom_sf"/>
</dbReference>
<gene>
    <name evidence="1" type="ORF">Phou_104500</name>
</gene>
<dbReference type="RefSeq" id="WP_173072023.1">
    <property type="nucleotide sequence ID" value="NZ_BAABGO010000002.1"/>
</dbReference>
<dbReference type="EMBL" id="BLPF01000005">
    <property type="protein sequence ID" value="GFJ86270.1"/>
    <property type="molecule type" value="Genomic_DNA"/>
</dbReference>
<evidence type="ECO:0008006" key="3">
    <source>
        <dbReference type="Google" id="ProtNLM"/>
    </source>
</evidence>
<evidence type="ECO:0000313" key="1">
    <source>
        <dbReference type="EMBL" id="GFJ86270.1"/>
    </source>
</evidence>
<sequence length="362" mass="38714">MAATAKSARAVALFIDEAWDAIVQGRYPQVVAAGERAVRAAEQLDDPALLVRALEVTEVGLLALGDSTGALARCTRILTLAEDAAIAPRLTGRAAQSVGQAYVDWVDAALNLTGIPWRDLFGVLDAADRWLVATGHTDWRAAVLHTRALVYRRLGDLPAAIAAAEESLAAYRPGIPGTSVSGHRISLADYLRYAGRGSESVPYYQAVLDDPDSSSHARALAHIGLAYCAMDTDHPDDRAAMRRHAATAVSLGEHLGEDMMCVALDVSAEAYRQCADLDTAWQTATHHLEVAARVGGHYRPYYATKTAVDIALDRGELDTARQLLADLDKHAAALDAAAGSTTRADDTAYRHRRLARLAADIS</sequence>
<proteinExistence type="predicted"/>
<reference evidence="1 2" key="2">
    <citation type="submission" date="2020-03" db="EMBL/GenBank/DDBJ databases">
        <authorList>
            <person name="Ichikawa N."/>
            <person name="Kimura A."/>
            <person name="Kitahashi Y."/>
            <person name="Uohara A."/>
        </authorList>
    </citation>
    <scope>NUCLEOTIDE SEQUENCE [LARGE SCALE GENOMIC DNA]</scope>
    <source>
        <strain evidence="1 2">NBRC 108639</strain>
    </source>
</reference>
<protein>
    <recommendedName>
        <fullName evidence="3">MalT-like TPR region domain-containing protein</fullName>
    </recommendedName>
</protein>
<organism evidence="1 2">
    <name type="scientific">Phytohabitans houttuyneae</name>
    <dbReference type="NCBI Taxonomy" id="1076126"/>
    <lineage>
        <taxon>Bacteria</taxon>
        <taxon>Bacillati</taxon>
        <taxon>Actinomycetota</taxon>
        <taxon>Actinomycetes</taxon>
        <taxon>Micromonosporales</taxon>
        <taxon>Micromonosporaceae</taxon>
    </lineage>
</organism>
<dbReference type="SUPFAM" id="SSF48452">
    <property type="entry name" value="TPR-like"/>
    <property type="match status" value="1"/>
</dbReference>
<comment type="caution">
    <text evidence="1">The sequence shown here is derived from an EMBL/GenBank/DDBJ whole genome shotgun (WGS) entry which is preliminary data.</text>
</comment>
<dbReference type="AlphaFoldDB" id="A0A6V8KS76"/>
<dbReference type="Gene3D" id="1.25.40.10">
    <property type="entry name" value="Tetratricopeptide repeat domain"/>
    <property type="match status" value="1"/>
</dbReference>
<reference evidence="1 2" key="1">
    <citation type="submission" date="2020-03" db="EMBL/GenBank/DDBJ databases">
        <title>Whole genome shotgun sequence of Phytohabitans houttuyneae NBRC 108639.</title>
        <authorList>
            <person name="Komaki H."/>
            <person name="Tamura T."/>
        </authorList>
    </citation>
    <scope>NUCLEOTIDE SEQUENCE [LARGE SCALE GENOMIC DNA]</scope>
    <source>
        <strain evidence="1 2">NBRC 108639</strain>
    </source>
</reference>
<dbReference type="Proteomes" id="UP000482800">
    <property type="component" value="Unassembled WGS sequence"/>
</dbReference>
<name>A0A6V8KS76_9ACTN</name>
<evidence type="ECO:0000313" key="2">
    <source>
        <dbReference type="Proteomes" id="UP000482800"/>
    </source>
</evidence>
<keyword evidence="2" id="KW-1185">Reference proteome</keyword>
<accession>A0A6V8KS76</accession>